<protein>
    <submittedName>
        <fullName evidence="2">Uncharacterized protein</fullName>
    </submittedName>
</protein>
<comment type="caution">
    <text evidence="2">The sequence shown here is derived from an EMBL/GenBank/DDBJ whole genome shotgun (WGS) entry which is preliminary data.</text>
</comment>
<name>A0A800MTJ3_CYTFI</name>
<gene>
    <name evidence="2" type="ORF">KIS1582_4199</name>
</gene>
<dbReference type="AlphaFoldDB" id="A0A800MTJ3"/>
<reference evidence="2 3" key="1">
    <citation type="journal article" date="2020" name="G3 (Bethesda)">
        <title>Whole Genome Sequencing and Comparative Genomics of Two Nematicidal Bacillus Strains Reveals a Wide Range of Possible Virulence Factors.</title>
        <authorList>
            <person name="Susic N."/>
            <person name="Janezic S."/>
            <person name="Rupnik M."/>
            <person name="Geric Stare B."/>
        </authorList>
    </citation>
    <scope>NUCLEOTIDE SEQUENCE [LARGE SCALE GENOMIC DNA]</scope>
    <source>
        <strain evidence="2 3">I-1582</strain>
    </source>
</reference>
<sequence>MSGIIIMGLLLIIVIGISGSKPSKRTYDRGNSSSHHYIGDYSSSSDSCDSFSADGGGCGGGGD</sequence>
<dbReference type="Proteomes" id="UP000465778">
    <property type="component" value="Unassembled WGS sequence"/>
</dbReference>
<evidence type="ECO:0000313" key="2">
    <source>
        <dbReference type="EMBL" id="KAF0822000.1"/>
    </source>
</evidence>
<feature type="compositionally biased region" description="Gly residues" evidence="1">
    <location>
        <begin position="54"/>
        <end position="63"/>
    </location>
</feature>
<dbReference type="GeneID" id="67522415"/>
<evidence type="ECO:0000313" key="3">
    <source>
        <dbReference type="Proteomes" id="UP000465778"/>
    </source>
</evidence>
<feature type="region of interest" description="Disordered" evidence="1">
    <location>
        <begin position="38"/>
        <end position="63"/>
    </location>
</feature>
<dbReference type="EMBL" id="VDEM01000072">
    <property type="protein sequence ID" value="KAF0822000.1"/>
    <property type="molecule type" value="Genomic_DNA"/>
</dbReference>
<feature type="compositionally biased region" description="Low complexity" evidence="1">
    <location>
        <begin position="38"/>
        <end position="53"/>
    </location>
</feature>
<dbReference type="RefSeq" id="WP_061791867.1">
    <property type="nucleotide sequence ID" value="NZ_JARSNG010000024.1"/>
</dbReference>
<proteinExistence type="predicted"/>
<organism evidence="2 3">
    <name type="scientific">Cytobacillus firmus</name>
    <name type="common">Bacillus firmus</name>
    <dbReference type="NCBI Taxonomy" id="1399"/>
    <lineage>
        <taxon>Bacteria</taxon>
        <taxon>Bacillati</taxon>
        <taxon>Bacillota</taxon>
        <taxon>Bacilli</taxon>
        <taxon>Bacillales</taxon>
        <taxon>Bacillaceae</taxon>
        <taxon>Cytobacillus</taxon>
    </lineage>
</organism>
<accession>A0A800MTJ3</accession>
<evidence type="ECO:0000256" key="1">
    <source>
        <dbReference type="SAM" id="MobiDB-lite"/>
    </source>
</evidence>